<sequence>MENYDNLQTYLSNFAVLNAKLHNLHWNVEAKQFVQLHEFTEELYDEFFVMFDDIAELMKMKGEMPLVKMNDYVEHATIEELPAKTFSYDEVINAVEADLKEMKSLAVKIREEADEVDDFEVVGEMEEHVAFYSKNLWFIRSMNV</sequence>
<dbReference type="InterPro" id="IPR012347">
    <property type="entry name" value="Ferritin-like"/>
</dbReference>
<feature type="domain" description="Ferritin/DPS" evidence="2">
    <location>
        <begin position="5"/>
        <end position="141"/>
    </location>
</feature>
<comment type="similarity">
    <text evidence="1">Belongs to the Dps family.</text>
</comment>
<protein>
    <submittedName>
        <fullName evidence="3">DNA starvation/stationary phase protection protein</fullName>
    </submittedName>
</protein>
<dbReference type="Pfam" id="PF00210">
    <property type="entry name" value="Ferritin"/>
    <property type="match status" value="1"/>
</dbReference>
<evidence type="ECO:0000313" key="4">
    <source>
        <dbReference type="Proteomes" id="UP000621436"/>
    </source>
</evidence>
<dbReference type="InterPro" id="IPR009078">
    <property type="entry name" value="Ferritin-like_SF"/>
</dbReference>
<keyword evidence="4" id="KW-1185">Reference proteome</keyword>
<dbReference type="GO" id="GO:0008199">
    <property type="term" value="F:ferric iron binding"/>
    <property type="evidence" value="ECO:0007669"/>
    <property type="project" value="InterPro"/>
</dbReference>
<dbReference type="InterPro" id="IPR002177">
    <property type="entry name" value="DPS_DNA-bd"/>
</dbReference>
<dbReference type="Proteomes" id="UP000621436">
    <property type="component" value="Unassembled WGS sequence"/>
</dbReference>
<gene>
    <name evidence="3" type="ORF">I0Q91_05700</name>
</gene>
<dbReference type="InterPro" id="IPR008331">
    <property type="entry name" value="Ferritin_DPS_dom"/>
</dbReference>
<dbReference type="CDD" id="cd01043">
    <property type="entry name" value="DPS"/>
    <property type="match status" value="1"/>
</dbReference>
<dbReference type="RefSeq" id="WP_270453466.1">
    <property type="nucleotide sequence ID" value="NZ_JADPIE010000003.1"/>
</dbReference>
<reference evidence="3" key="1">
    <citation type="submission" date="2020-11" db="EMBL/GenBank/DDBJ databases">
        <title>Halonatronomonas betainensis gen. nov., sp. nov. a novel haloalkaliphilic representative of the family Halanaerobiacae capable of betaine degradation.</title>
        <authorList>
            <person name="Boltyanskaya Y."/>
            <person name="Kevbrin V."/>
            <person name="Detkova E."/>
            <person name="Grouzdev D.S."/>
            <person name="Koziaeva V."/>
            <person name="Zhilina T."/>
        </authorList>
    </citation>
    <scope>NUCLEOTIDE SEQUENCE</scope>
    <source>
        <strain evidence="3">Z-7014</strain>
    </source>
</reference>
<proteinExistence type="inferred from homology"/>
<organism evidence="3 4">
    <name type="scientific">Halonatronomonas betaini</name>
    <dbReference type="NCBI Taxonomy" id="2778430"/>
    <lineage>
        <taxon>Bacteria</taxon>
        <taxon>Bacillati</taxon>
        <taxon>Bacillota</taxon>
        <taxon>Clostridia</taxon>
        <taxon>Halanaerobiales</taxon>
        <taxon>Halarsenatibacteraceae</taxon>
        <taxon>Halonatronomonas</taxon>
    </lineage>
</organism>
<evidence type="ECO:0000259" key="2">
    <source>
        <dbReference type="Pfam" id="PF00210"/>
    </source>
</evidence>
<comment type="caution">
    <text evidence="3">The sequence shown here is derived from an EMBL/GenBank/DDBJ whole genome shotgun (WGS) entry which is preliminary data.</text>
</comment>
<dbReference type="AlphaFoldDB" id="A0A931AQC6"/>
<dbReference type="SUPFAM" id="SSF47240">
    <property type="entry name" value="Ferritin-like"/>
    <property type="match status" value="1"/>
</dbReference>
<evidence type="ECO:0000313" key="3">
    <source>
        <dbReference type="EMBL" id="MBF8436562.1"/>
    </source>
</evidence>
<dbReference type="EMBL" id="JADPIE010000003">
    <property type="protein sequence ID" value="MBF8436562.1"/>
    <property type="molecule type" value="Genomic_DNA"/>
</dbReference>
<dbReference type="Gene3D" id="1.20.1260.10">
    <property type="match status" value="1"/>
</dbReference>
<name>A0A931AQC6_9FIRM</name>
<accession>A0A931AQC6</accession>
<dbReference type="PIRSF" id="PIRSF005900">
    <property type="entry name" value="Dps"/>
    <property type="match status" value="1"/>
</dbReference>
<dbReference type="PANTHER" id="PTHR42932">
    <property type="entry name" value="GENERAL STRESS PROTEIN 20U"/>
    <property type="match status" value="1"/>
</dbReference>
<dbReference type="PANTHER" id="PTHR42932:SF1">
    <property type="entry name" value="GENERAL STRESS PROTEIN 20U"/>
    <property type="match status" value="1"/>
</dbReference>
<evidence type="ECO:0000256" key="1">
    <source>
        <dbReference type="ARBA" id="ARBA00009497"/>
    </source>
</evidence>